<comment type="caution">
    <text evidence="7">The sequence shown here is derived from an EMBL/GenBank/DDBJ whole genome shotgun (WGS) entry which is preliminary data.</text>
</comment>
<evidence type="ECO:0000313" key="8">
    <source>
        <dbReference type="Proteomes" id="UP001344906"/>
    </source>
</evidence>
<dbReference type="CDD" id="cd08255">
    <property type="entry name" value="2-desacetyl-2-hydroxyethyl_bacteriochlorophyllide_like"/>
    <property type="match status" value="1"/>
</dbReference>
<keyword evidence="4" id="KW-0862">Zinc</keyword>
<dbReference type="Proteomes" id="UP001344906">
    <property type="component" value="Unassembled WGS sequence"/>
</dbReference>
<dbReference type="Pfam" id="PF00107">
    <property type="entry name" value="ADH_zinc_N"/>
    <property type="match status" value="1"/>
</dbReference>
<evidence type="ECO:0000256" key="5">
    <source>
        <dbReference type="ARBA" id="ARBA00023002"/>
    </source>
</evidence>
<comment type="cofactor">
    <cofactor evidence="1">
        <name>Zn(2+)</name>
        <dbReference type="ChEBI" id="CHEBI:29105"/>
    </cofactor>
</comment>
<dbReference type="InterPro" id="IPR011032">
    <property type="entry name" value="GroES-like_sf"/>
</dbReference>
<evidence type="ECO:0000256" key="1">
    <source>
        <dbReference type="ARBA" id="ARBA00001947"/>
    </source>
</evidence>
<gene>
    <name evidence="7" type="ORF">KDH_26300</name>
</gene>
<sequence>MFKGLYVDKPESVVVLEEQEAELQANQVRIQTEFAAVKHGTEFHLFSGQSPHAEKRFDAGLRLFVPTSEQERARESARRSSVGNTAVGRVIEVGSAVTKFKAGDRVYCYGPAWELVTKAESDVEPLYEPMTPQDAVCLDPALYAFVAVRDARARLGDVAVVFGLGAIGLFVVQMLKLSGCLHVIAVDPIEKRRLLAERYGADLTFDPTQCDAGMEIRKVLGQGADIAIEASGNYKALSGAMRAVRNCARIVTLGYYKGRDTELELGAEWHHNRLELIGSMPVWDNPLRDYPLWDNERISRTLIELFCQKRLISDGIVDPVVNFDDAAAAFLAIYRDPTHAIKLGIRF</sequence>
<dbReference type="Gene3D" id="3.90.180.10">
    <property type="entry name" value="Medium-chain alcohol dehydrogenases, catalytic domain"/>
    <property type="match status" value="2"/>
</dbReference>
<dbReference type="Gene3D" id="3.40.50.720">
    <property type="entry name" value="NAD(P)-binding Rossmann-like Domain"/>
    <property type="match status" value="1"/>
</dbReference>
<evidence type="ECO:0000256" key="3">
    <source>
        <dbReference type="ARBA" id="ARBA00022723"/>
    </source>
</evidence>
<name>A0ABQ6FNE9_9CHLR</name>
<dbReference type="PANTHER" id="PTHR43350">
    <property type="entry name" value="NAD-DEPENDENT ALCOHOL DEHYDROGENASE"/>
    <property type="match status" value="1"/>
</dbReference>
<evidence type="ECO:0000256" key="4">
    <source>
        <dbReference type="ARBA" id="ARBA00022833"/>
    </source>
</evidence>
<evidence type="ECO:0000256" key="2">
    <source>
        <dbReference type="ARBA" id="ARBA00008072"/>
    </source>
</evidence>
<organism evidence="7 8">
    <name type="scientific">Dictyobacter halimunensis</name>
    <dbReference type="NCBI Taxonomy" id="3026934"/>
    <lineage>
        <taxon>Bacteria</taxon>
        <taxon>Bacillati</taxon>
        <taxon>Chloroflexota</taxon>
        <taxon>Ktedonobacteria</taxon>
        <taxon>Ktedonobacterales</taxon>
        <taxon>Dictyobacteraceae</taxon>
        <taxon>Dictyobacter</taxon>
    </lineage>
</organism>
<dbReference type="EMBL" id="BSRI01000001">
    <property type="protein sequence ID" value="GLV55786.1"/>
    <property type="molecule type" value="Genomic_DNA"/>
</dbReference>
<proteinExistence type="inferred from homology"/>
<accession>A0ABQ6FNE9</accession>
<reference evidence="7 8" key="1">
    <citation type="submission" date="2023-02" db="EMBL/GenBank/DDBJ databases">
        <title>Dictyobacter halimunensis sp. nov., a new member of the class Ktedonobacteria from forest soil in a geothermal area.</title>
        <authorList>
            <person name="Rachmania M.K."/>
            <person name="Ningsih F."/>
            <person name="Sakai Y."/>
            <person name="Yabe S."/>
            <person name="Yokota A."/>
            <person name="Sjamsuridzal W."/>
        </authorList>
    </citation>
    <scope>NUCLEOTIDE SEQUENCE [LARGE SCALE GENOMIC DNA]</scope>
    <source>
        <strain evidence="7 8">S3.2.2.5</strain>
    </source>
</reference>
<keyword evidence="5" id="KW-0560">Oxidoreductase</keyword>
<evidence type="ECO:0000313" key="7">
    <source>
        <dbReference type="EMBL" id="GLV55786.1"/>
    </source>
</evidence>
<dbReference type="InterPro" id="IPR013149">
    <property type="entry name" value="ADH-like_C"/>
</dbReference>
<comment type="similarity">
    <text evidence="2">Belongs to the zinc-containing alcohol dehydrogenase family.</text>
</comment>
<feature type="domain" description="Alcohol dehydrogenase-like C-terminal" evidence="6">
    <location>
        <begin position="166"/>
        <end position="279"/>
    </location>
</feature>
<protein>
    <submittedName>
        <fullName evidence="7">Alcohol dehydrogenase</fullName>
    </submittedName>
</protein>
<dbReference type="PANTHER" id="PTHR43350:SF19">
    <property type="entry name" value="D-GULOSIDE 3-DEHYDROGENASE"/>
    <property type="match status" value="1"/>
</dbReference>
<dbReference type="SUPFAM" id="SSF51735">
    <property type="entry name" value="NAD(P)-binding Rossmann-fold domains"/>
    <property type="match status" value="1"/>
</dbReference>
<dbReference type="InterPro" id="IPR036291">
    <property type="entry name" value="NAD(P)-bd_dom_sf"/>
</dbReference>
<dbReference type="SUPFAM" id="SSF50129">
    <property type="entry name" value="GroES-like"/>
    <property type="match status" value="1"/>
</dbReference>
<keyword evidence="8" id="KW-1185">Reference proteome</keyword>
<evidence type="ECO:0000259" key="6">
    <source>
        <dbReference type="Pfam" id="PF00107"/>
    </source>
</evidence>
<dbReference type="RefSeq" id="WP_338250452.1">
    <property type="nucleotide sequence ID" value="NZ_BSRI01000001.1"/>
</dbReference>
<keyword evidence="3" id="KW-0479">Metal-binding</keyword>